<evidence type="ECO:0000313" key="6">
    <source>
        <dbReference type="EMBL" id="SUZ92268.1"/>
    </source>
</evidence>
<evidence type="ECO:0000259" key="5">
    <source>
        <dbReference type="SMART" id="SM00704"/>
    </source>
</evidence>
<evidence type="ECO:0000256" key="2">
    <source>
        <dbReference type="ARBA" id="ARBA00022723"/>
    </source>
</evidence>
<feature type="non-terminal residue" evidence="6">
    <location>
        <position position="1"/>
    </location>
</feature>
<dbReference type="Pfam" id="PF09360">
    <property type="entry name" value="zf-CDGSH"/>
    <property type="match status" value="1"/>
</dbReference>
<dbReference type="Gene3D" id="3.40.5.90">
    <property type="entry name" value="CDGSH iron-sulfur domain, mitoNEET-type"/>
    <property type="match status" value="1"/>
</dbReference>
<dbReference type="GO" id="GO:0046872">
    <property type="term" value="F:metal ion binding"/>
    <property type="evidence" value="ECO:0007669"/>
    <property type="project" value="UniProtKB-KW"/>
</dbReference>
<dbReference type="GO" id="GO:0051537">
    <property type="term" value="F:2 iron, 2 sulfur cluster binding"/>
    <property type="evidence" value="ECO:0007669"/>
    <property type="project" value="UniProtKB-KW"/>
</dbReference>
<gene>
    <name evidence="6" type="ORF">METZ01_LOCUS45122</name>
</gene>
<evidence type="ECO:0000256" key="1">
    <source>
        <dbReference type="ARBA" id="ARBA00022714"/>
    </source>
</evidence>
<keyword evidence="4" id="KW-0411">Iron-sulfur</keyword>
<dbReference type="AlphaFoldDB" id="A0A381RMU5"/>
<proteinExistence type="predicted"/>
<dbReference type="GO" id="GO:0005737">
    <property type="term" value="C:cytoplasm"/>
    <property type="evidence" value="ECO:0007669"/>
    <property type="project" value="UniProtKB-ARBA"/>
</dbReference>
<keyword evidence="2" id="KW-0479">Metal-binding</keyword>
<organism evidence="6">
    <name type="scientific">marine metagenome</name>
    <dbReference type="NCBI Taxonomy" id="408172"/>
    <lineage>
        <taxon>unclassified sequences</taxon>
        <taxon>metagenomes</taxon>
        <taxon>ecological metagenomes</taxon>
    </lineage>
</organism>
<dbReference type="SMART" id="SM00704">
    <property type="entry name" value="ZnF_CDGSH"/>
    <property type="match status" value="1"/>
</dbReference>
<reference evidence="6" key="1">
    <citation type="submission" date="2018-05" db="EMBL/GenBank/DDBJ databases">
        <authorList>
            <person name="Lanie J.A."/>
            <person name="Ng W.-L."/>
            <person name="Kazmierczak K.M."/>
            <person name="Andrzejewski T.M."/>
            <person name="Davidsen T.M."/>
            <person name="Wayne K.J."/>
            <person name="Tettelin H."/>
            <person name="Glass J.I."/>
            <person name="Rusch D."/>
            <person name="Podicherti R."/>
            <person name="Tsui H.-C.T."/>
            <person name="Winkler M.E."/>
        </authorList>
    </citation>
    <scope>NUCLEOTIDE SEQUENCE</scope>
</reference>
<dbReference type="InterPro" id="IPR018967">
    <property type="entry name" value="FeS-contain_CDGSH-typ"/>
</dbReference>
<protein>
    <recommendedName>
        <fullName evidence="5">Iron-binding zinc finger CDGSH type domain-containing protein</fullName>
    </recommendedName>
</protein>
<sequence length="75" mass="7987">VPVAGTMTIKVRRNGPYRIDGEGVTIIDWQGQKYTAKDGNVVLCRCGASANKPFCDGAHSRIGFAPDSSTEDSLS</sequence>
<keyword evidence="3" id="KW-0408">Iron</keyword>
<accession>A0A381RMU5</accession>
<keyword evidence="1" id="KW-0001">2Fe-2S</keyword>
<evidence type="ECO:0000256" key="4">
    <source>
        <dbReference type="ARBA" id="ARBA00023014"/>
    </source>
</evidence>
<evidence type="ECO:0000256" key="3">
    <source>
        <dbReference type="ARBA" id="ARBA00023004"/>
    </source>
</evidence>
<name>A0A381RMU5_9ZZZZ</name>
<dbReference type="InterPro" id="IPR042216">
    <property type="entry name" value="MitoNEET_CISD"/>
</dbReference>
<dbReference type="EMBL" id="UINC01002045">
    <property type="protein sequence ID" value="SUZ92268.1"/>
    <property type="molecule type" value="Genomic_DNA"/>
</dbReference>
<feature type="domain" description="Iron-binding zinc finger CDGSH type" evidence="5">
    <location>
        <begin position="14"/>
        <end position="65"/>
    </location>
</feature>